<evidence type="ECO:0000256" key="3">
    <source>
        <dbReference type="ARBA" id="ARBA00012483"/>
    </source>
</evidence>
<evidence type="ECO:0000256" key="6">
    <source>
        <dbReference type="ARBA" id="ARBA00022741"/>
    </source>
</evidence>
<evidence type="ECO:0000256" key="11">
    <source>
        <dbReference type="SAM" id="Coils"/>
    </source>
</evidence>
<evidence type="ECO:0000259" key="13">
    <source>
        <dbReference type="PROSITE" id="PS51698"/>
    </source>
</evidence>
<comment type="caution">
    <text evidence="14">The sequence shown here is derived from an EMBL/GenBank/DDBJ whole genome shotgun (WGS) entry which is preliminary data.</text>
</comment>
<evidence type="ECO:0000256" key="10">
    <source>
        <dbReference type="PROSITE-ProRule" id="PRU10141"/>
    </source>
</evidence>
<dbReference type="CDD" id="cd16655">
    <property type="entry name" value="RING-Ubox_WDSUB1-like"/>
    <property type="match status" value="1"/>
</dbReference>
<dbReference type="InterPro" id="IPR051348">
    <property type="entry name" value="U-box_ubiquitin_ligases"/>
</dbReference>
<reference evidence="14 15" key="1">
    <citation type="submission" date="2024-01" db="EMBL/GenBank/DDBJ databases">
        <title>Genome assemblies of Stephania.</title>
        <authorList>
            <person name="Yang L."/>
        </authorList>
    </citation>
    <scope>NUCLEOTIDE SEQUENCE [LARGE SCALE GENOMIC DNA]</scope>
    <source>
        <strain evidence="14">YNDBR</strain>
        <tissue evidence="14">Leaf</tissue>
    </source>
</reference>
<protein>
    <recommendedName>
        <fullName evidence="3">RING-type E3 ubiquitin transferase</fullName>
        <ecNumber evidence="3">2.3.2.27</ecNumber>
    </recommendedName>
</protein>
<dbReference type="InterPro" id="IPR006016">
    <property type="entry name" value="UspA"/>
</dbReference>
<evidence type="ECO:0000259" key="12">
    <source>
        <dbReference type="PROSITE" id="PS50011"/>
    </source>
</evidence>
<dbReference type="InterPro" id="IPR014729">
    <property type="entry name" value="Rossmann-like_a/b/a_fold"/>
</dbReference>
<dbReference type="Pfam" id="PF04564">
    <property type="entry name" value="U-box"/>
    <property type="match status" value="1"/>
</dbReference>
<keyword evidence="11" id="KW-0175">Coiled coil</keyword>
<keyword evidence="6 10" id="KW-0547">Nucleotide-binding</keyword>
<dbReference type="SMART" id="SM00504">
    <property type="entry name" value="Ubox"/>
    <property type="match status" value="1"/>
</dbReference>
<keyword evidence="4" id="KW-0723">Serine/threonine-protein kinase</keyword>
<dbReference type="CDD" id="cd01989">
    <property type="entry name" value="USP_STK_Ubox_N"/>
    <property type="match status" value="1"/>
</dbReference>
<sequence>MLGKSMEVLEVDKRSLMLSSSLTVAVAVNGSRKSKYTLKWALERFSSEGKVLFKLLHVCARITTVPTPMGNYIPISQVRDDVAAAYKKEMEWKASKMLLPYKQLCSEKKVEAEIVQIEADDVPVAISNEVSKSQISMLVIGASSGGSFTRKLRGQRISSKISECTPTFCTVYVVSKGKLSSVRPYTSEADGSTKYGSSDAISCADSDFTYDTSSQTDQGSAAPHSYTPCSSLNVQPVQALSNVNKNNLVRKTSSNACLSEDSSVNFEEGEDHMSSSSYSDIQSSGSRISSFRTSQTEWQSMNSDLVSISGAPTDSSSENQVDITIEIERLRTELRHARGMYAIAQKETIDASRRLKKLSEHRMDEVTKLMEISFREEKARELANLEKEKHEAAEREAELVRESAEREASQKRYVELKIKYDAKEIDKLEKALVSQNLHYKKFTWEEIMSATSSFSDDLRIGMGAYGTVYKCNLHHINVAVKVLHAKEAYRTKQFQQELEIMSKIRHPHMLLLVGACSDHSCIVYEYMENGSLEDRLLQKNDTVPIPWFIRYRIAWEVATALSFLHNSKPRSIVHRDLKPANILLDHNFVSKIGDVGLSTLLPSVDSSDPAICHDSRLAGTLCYIDPEYQRSGLLSPKSDVYAFGMVILQLLTAKPALALAHTVETALNNGRFLEILDQSAGNWPMKETLELAILGLRCMELKQCERPDLGTEVLPVLQRLKRMVDAVPNVQLGTPSHFICPVLKDMMEDPCVAADGYTYDRKAIEMWFKENENSPITNLPLPDKSLVPNYILMSAIIEWKSRRN</sequence>
<evidence type="ECO:0000256" key="9">
    <source>
        <dbReference type="ARBA" id="ARBA00022840"/>
    </source>
</evidence>
<dbReference type="PANTHER" id="PTHR45647:SF15">
    <property type="entry name" value="U-BOX DOMAIN-CONTAINING PROTEIN 35"/>
    <property type="match status" value="1"/>
</dbReference>
<dbReference type="PROSITE" id="PS00107">
    <property type="entry name" value="PROTEIN_KINASE_ATP"/>
    <property type="match status" value="1"/>
</dbReference>
<evidence type="ECO:0000256" key="1">
    <source>
        <dbReference type="ARBA" id="ARBA00000900"/>
    </source>
</evidence>
<comment type="catalytic activity">
    <reaction evidence="1">
        <text>S-ubiquitinyl-[E2 ubiquitin-conjugating enzyme]-L-cysteine + [acceptor protein]-L-lysine = [E2 ubiquitin-conjugating enzyme]-L-cysteine + N(6)-ubiquitinyl-[acceptor protein]-L-lysine.</text>
        <dbReference type="EC" id="2.3.2.27"/>
    </reaction>
</comment>
<dbReference type="GO" id="GO:0016567">
    <property type="term" value="P:protein ubiquitination"/>
    <property type="evidence" value="ECO:0007669"/>
    <property type="project" value="InterPro"/>
</dbReference>
<evidence type="ECO:0000256" key="4">
    <source>
        <dbReference type="ARBA" id="ARBA00022527"/>
    </source>
</evidence>
<evidence type="ECO:0000256" key="8">
    <source>
        <dbReference type="ARBA" id="ARBA00022786"/>
    </source>
</evidence>
<evidence type="ECO:0000256" key="7">
    <source>
        <dbReference type="ARBA" id="ARBA00022777"/>
    </source>
</evidence>
<dbReference type="PROSITE" id="PS00108">
    <property type="entry name" value="PROTEIN_KINASE_ST"/>
    <property type="match status" value="1"/>
</dbReference>
<feature type="coiled-coil region" evidence="11">
    <location>
        <begin position="375"/>
        <end position="410"/>
    </location>
</feature>
<dbReference type="PROSITE" id="PS51698">
    <property type="entry name" value="U_BOX"/>
    <property type="match status" value="1"/>
</dbReference>
<accession>A0AAP0NYE8</accession>
<dbReference type="EC" id="2.3.2.27" evidence="3"/>
<keyword evidence="9 10" id="KW-0067">ATP-binding</keyword>
<evidence type="ECO:0000313" key="14">
    <source>
        <dbReference type="EMBL" id="KAK9120851.1"/>
    </source>
</evidence>
<dbReference type="InterPro" id="IPR000719">
    <property type="entry name" value="Prot_kinase_dom"/>
</dbReference>
<comment type="pathway">
    <text evidence="2">Protein modification; protein ubiquitination.</text>
</comment>
<dbReference type="EMBL" id="JBBNAF010000008">
    <property type="protein sequence ID" value="KAK9120851.1"/>
    <property type="molecule type" value="Genomic_DNA"/>
</dbReference>
<dbReference type="InterPro" id="IPR003613">
    <property type="entry name" value="Ubox_domain"/>
</dbReference>
<proteinExistence type="predicted"/>
<dbReference type="Proteomes" id="UP001420932">
    <property type="component" value="Unassembled WGS sequence"/>
</dbReference>
<dbReference type="Pfam" id="PF07714">
    <property type="entry name" value="PK_Tyr_Ser-Thr"/>
    <property type="match status" value="1"/>
</dbReference>
<dbReference type="GO" id="GO:0061630">
    <property type="term" value="F:ubiquitin protein ligase activity"/>
    <property type="evidence" value="ECO:0007669"/>
    <property type="project" value="UniProtKB-EC"/>
</dbReference>
<dbReference type="SUPFAM" id="SSF57850">
    <property type="entry name" value="RING/U-box"/>
    <property type="match status" value="1"/>
</dbReference>
<dbReference type="Gene3D" id="3.40.50.620">
    <property type="entry name" value="HUPs"/>
    <property type="match status" value="1"/>
</dbReference>
<feature type="binding site" evidence="10">
    <location>
        <position position="481"/>
    </location>
    <ligand>
        <name>ATP</name>
        <dbReference type="ChEBI" id="CHEBI:30616"/>
    </ligand>
</feature>
<dbReference type="GO" id="GO:0004674">
    <property type="term" value="F:protein serine/threonine kinase activity"/>
    <property type="evidence" value="ECO:0007669"/>
    <property type="project" value="UniProtKB-KW"/>
</dbReference>
<dbReference type="Gene3D" id="3.30.40.10">
    <property type="entry name" value="Zinc/RING finger domain, C3HC4 (zinc finger)"/>
    <property type="match status" value="1"/>
</dbReference>
<keyword evidence="8" id="KW-0833">Ubl conjugation pathway</keyword>
<dbReference type="SUPFAM" id="SSF52402">
    <property type="entry name" value="Adenine nucleotide alpha hydrolases-like"/>
    <property type="match status" value="1"/>
</dbReference>
<dbReference type="SUPFAM" id="SSF56112">
    <property type="entry name" value="Protein kinase-like (PK-like)"/>
    <property type="match status" value="1"/>
</dbReference>
<organism evidence="14 15">
    <name type="scientific">Stephania yunnanensis</name>
    <dbReference type="NCBI Taxonomy" id="152371"/>
    <lineage>
        <taxon>Eukaryota</taxon>
        <taxon>Viridiplantae</taxon>
        <taxon>Streptophyta</taxon>
        <taxon>Embryophyta</taxon>
        <taxon>Tracheophyta</taxon>
        <taxon>Spermatophyta</taxon>
        <taxon>Magnoliopsida</taxon>
        <taxon>Ranunculales</taxon>
        <taxon>Menispermaceae</taxon>
        <taxon>Menispermoideae</taxon>
        <taxon>Cissampelideae</taxon>
        <taxon>Stephania</taxon>
    </lineage>
</organism>
<dbReference type="InterPro" id="IPR013083">
    <property type="entry name" value="Znf_RING/FYVE/PHD"/>
</dbReference>
<dbReference type="PANTHER" id="PTHR45647">
    <property type="entry name" value="OS02G0152300 PROTEIN"/>
    <property type="match status" value="1"/>
</dbReference>
<evidence type="ECO:0000313" key="15">
    <source>
        <dbReference type="Proteomes" id="UP001420932"/>
    </source>
</evidence>
<keyword evidence="7" id="KW-0418">Kinase</keyword>
<gene>
    <name evidence="14" type="ORF">Syun_018468</name>
</gene>
<dbReference type="Gene3D" id="3.30.200.20">
    <property type="entry name" value="Phosphorylase Kinase, domain 1"/>
    <property type="match status" value="1"/>
</dbReference>
<dbReference type="InterPro" id="IPR017441">
    <property type="entry name" value="Protein_kinase_ATP_BS"/>
</dbReference>
<keyword evidence="15" id="KW-1185">Reference proteome</keyword>
<dbReference type="InterPro" id="IPR008271">
    <property type="entry name" value="Ser/Thr_kinase_AS"/>
</dbReference>
<evidence type="ECO:0000256" key="2">
    <source>
        <dbReference type="ARBA" id="ARBA00004906"/>
    </source>
</evidence>
<evidence type="ECO:0000256" key="5">
    <source>
        <dbReference type="ARBA" id="ARBA00022679"/>
    </source>
</evidence>
<keyword evidence="5" id="KW-0808">Transferase</keyword>
<name>A0AAP0NYE8_9MAGN</name>
<dbReference type="Pfam" id="PF00582">
    <property type="entry name" value="Usp"/>
    <property type="match status" value="1"/>
</dbReference>
<dbReference type="SMART" id="SM00220">
    <property type="entry name" value="S_TKc"/>
    <property type="match status" value="1"/>
</dbReference>
<dbReference type="Gene3D" id="1.10.510.10">
    <property type="entry name" value="Transferase(Phosphotransferase) domain 1"/>
    <property type="match status" value="1"/>
</dbReference>
<dbReference type="InterPro" id="IPR001245">
    <property type="entry name" value="Ser-Thr/Tyr_kinase_cat_dom"/>
</dbReference>
<feature type="domain" description="U-box" evidence="13">
    <location>
        <begin position="733"/>
        <end position="804"/>
    </location>
</feature>
<dbReference type="GO" id="GO:0005524">
    <property type="term" value="F:ATP binding"/>
    <property type="evidence" value="ECO:0007669"/>
    <property type="project" value="UniProtKB-UniRule"/>
</dbReference>
<feature type="domain" description="Protein kinase" evidence="12">
    <location>
        <begin position="454"/>
        <end position="717"/>
    </location>
</feature>
<dbReference type="AlphaFoldDB" id="A0AAP0NYE8"/>
<dbReference type="InterPro" id="IPR011009">
    <property type="entry name" value="Kinase-like_dom_sf"/>
</dbReference>
<dbReference type="PROSITE" id="PS50011">
    <property type="entry name" value="PROTEIN_KINASE_DOM"/>
    <property type="match status" value="1"/>
</dbReference>